<evidence type="ECO:0000313" key="3">
    <source>
        <dbReference type="Proteomes" id="UP000033188"/>
    </source>
</evidence>
<protein>
    <submittedName>
        <fullName evidence="2">Uncharacterized protein</fullName>
    </submittedName>
</protein>
<evidence type="ECO:0000313" key="2">
    <source>
        <dbReference type="EMBL" id="CDR95408.1"/>
    </source>
</evidence>
<dbReference type="Proteomes" id="UP000033188">
    <property type="component" value="Chromosome 2"/>
</dbReference>
<feature type="compositionally biased region" description="Low complexity" evidence="1">
    <location>
        <begin position="150"/>
        <end position="165"/>
    </location>
</feature>
<feature type="region of interest" description="Disordered" evidence="1">
    <location>
        <begin position="1"/>
        <end position="129"/>
    </location>
</feature>
<proteinExistence type="predicted"/>
<organism evidence="2 3">
    <name type="scientific">Babesia bigemina</name>
    <dbReference type="NCBI Taxonomy" id="5866"/>
    <lineage>
        <taxon>Eukaryota</taxon>
        <taxon>Sar</taxon>
        <taxon>Alveolata</taxon>
        <taxon>Apicomplexa</taxon>
        <taxon>Aconoidasida</taxon>
        <taxon>Piroplasmida</taxon>
        <taxon>Babesiidae</taxon>
        <taxon>Babesia</taxon>
    </lineage>
</organism>
<dbReference type="RefSeq" id="XP_012767594.1">
    <property type="nucleotide sequence ID" value="XM_012912140.1"/>
</dbReference>
<feature type="compositionally biased region" description="Basic and acidic residues" evidence="1">
    <location>
        <begin position="18"/>
        <end position="28"/>
    </location>
</feature>
<dbReference type="EMBL" id="LK391708">
    <property type="protein sequence ID" value="CDR95408.1"/>
    <property type="molecule type" value="Genomic_DNA"/>
</dbReference>
<feature type="region of interest" description="Disordered" evidence="1">
    <location>
        <begin position="143"/>
        <end position="165"/>
    </location>
</feature>
<dbReference type="KEGG" id="bbig:BBBOND_0205660"/>
<dbReference type="GeneID" id="24563949"/>
<keyword evidence="3" id="KW-1185">Reference proteome</keyword>
<evidence type="ECO:0000256" key="1">
    <source>
        <dbReference type="SAM" id="MobiDB-lite"/>
    </source>
</evidence>
<sequence>MSNHAVQPKAVKHRVAAKRKDVIADKKQSGATEPAVDAKTIAAATSVPAVKAQPAGQVKGRNKAENKKQQTGKSSVSEKVPASPRQPAEGSKRSGSGKRQRDKTVNEVDKKGPAAKRHAPTNAFSETIGSVFSRIRSSFEQMTQRVTGVSSSLLSSIMSPFSSRT</sequence>
<reference evidence="3" key="1">
    <citation type="submission" date="2014-06" db="EMBL/GenBank/DDBJ databases">
        <authorList>
            <person name="Aslett M."/>
            <person name="De Silva N."/>
        </authorList>
    </citation>
    <scope>NUCLEOTIDE SEQUENCE [LARGE SCALE GENOMIC DNA]</scope>
    <source>
        <strain evidence="3">Bond</strain>
    </source>
</reference>
<feature type="compositionally biased region" description="Basic and acidic residues" evidence="1">
    <location>
        <begin position="102"/>
        <end position="112"/>
    </location>
</feature>
<gene>
    <name evidence="2" type="ORF">BBBOND_0205660</name>
</gene>
<dbReference type="VEuPathDB" id="PiroplasmaDB:BBBOND_0205660"/>
<name>A0A061D4A5_BABBI</name>
<dbReference type="AlphaFoldDB" id="A0A061D4A5"/>
<accession>A0A061D4A5</accession>